<keyword evidence="2" id="KW-0732">Signal</keyword>
<reference evidence="3 4" key="1">
    <citation type="submission" date="2019-11" db="EMBL/GenBank/DDBJ databases">
        <title>FDA dAtabase for Regulatory Grade micrObial Sequences (FDA-ARGOS): Supporting development and validation of Infectious Disease Dx tests.</title>
        <authorList>
            <person name="Stonesifer R."/>
            <person name="Tallon L."/>
            <person name="Sadzewicz L."/>
            <person name="Vavikolanu K."/>
            <person name="Mehta A."/>
            <person name="Aluvathingal J."/>
            <person name="Nadendla S."/>
            <person name="Myers T."/>
            <person name="Yan Y."/>
            <person name="Sichtig H."/>
        </authorList>
    </citation>
    <scope>NUCLEOTIDE SEQUENCE [LARGE SCALE GENOMIC DNA]</scope>
    <source>
        <strain evidence="3 4">FDAARGOS_732</strain>
    </source>
</reference>
<proteinExistence type="predicted"/>
<dbReference type="AlphaFoldDB" id="A0A857A545"/>
<protein>
    <submittedName>
        <fullName evidence="3">Endo alpha-1,4 polygalactosaminidase</fullName>
    </submittedName>
</protein>
<evidence type="ECO:0000313" key="4">
    <source>
        <dbReference type="Proteomes" id="UP000424490"/>
    </source>
</evidence>
<evidence type="ECO:0000256" key="1">
    <source>
        <dbReference type="SAM" id="MobiDB-lite"/>
    </source>
</evidence>
<name>A0A857A545_9ACTO</name>
<feature type="chain" id="PRO_5038612400" evidence="2">
    <location>
        <begin position="20"/>
        <end position="177"/>
    </location>
</feature>
<dbReference type="EMBL" id="CP046315">
    <property type="protein sequence ID" value="QGS10262.1"/>
    <property type="molecule type" value="Genomic_DNA"/>
</dbReference>
<organism evidence="3 4">
    <name type="scientific">Schaalia odontolytica</name>
    <dbReference type="NCBI Taxonomy" id="1660"/>
    <lineage>
        <taxon>Bacteria</taxon>
        <taxon>Bacillati</taxon>
        <taxon>Actinomycetota</taxon>
        <taxon>Actinomycetes</taxon>
        <taxon>Actinomycetales</taxon>
        <taxon>Actinomycetaceae</taxon>
        <taxon>Schaalia</taxon>
    </lineage>
</organism>
<dbReference type="Proteomes" id="UP000424490">
    <property type="component" value="Chromosome"/>
</dbReference>
<feature type="compositionally biased region" description="Low complexity" evidence="1">
    <location>
        <begin position="29"/>
        <end position="68"/>
    </location>
</feature>
<feature type="region of interest" description="Disordered" evidence="1">
    <location>
        <begin position="24"/>
        <end position="75"/>
    </location>
</feature>
<accession>A0A857A545</accession>
<feature type="signal peptide" evidence="2">
    <location>
        <begin position="1"/>
        <end position="19"/>
    </location>
</feature>
<dbReference type="PROSITE" id="PS51257">
    <property type="entry name" value="PROKAR_LIPOPROTEIN"/>
    <property type="match status" value="1"/>
</dbReference>
<evidence type="ECO:0000313" key="3">
    <source>
        <dbReference type="EMBL" id="QGS10262.1"/>
    </source>
</evidence>
<sequence length="177" mass="18221">MKRRLAAALLIITLPLGMAACHGTKSRKATPSTPAPAATANANPTQAPGQTPAPTQAPGQTPGQAPGASGQSVEQACSLVDSQLRSFADSYSDPNDFAQALAAAEATINTLNSPQITNPDVKQASSKVASALSDMVNFGKKYQSNPNAADPNEAQRLTENLTTSLYTLGNLCPAMLK</sequence>
<dbReference type="RefSeq" id="WP_003791140.1">
    <property type="nucleotide sequence ID" value="NZ_CP046315.1"/>
</dbReference>
<gene>
    <name evidence="3" type="ORF">FOC40_01800</name>
</gene>
<evidence type="ECO:0000256" key="2">
    <source>
        <dbReference type="SAM" id="SignalP"/>
    </source>
</evidence>